<organism evidence="2 3">
    <name type="scientific">Pseudorhodobacter antarcticus</name>
    <dbReference type="NCBI Taxonomy" id="1077947"/>
    <lineage>
        <taxon>Bacteria</taxon>
        <taxon>Pseudomonadati</taxon>
        <taxon>Pseudomonadota</taxon>
        <taxon>Alphaproteobacteria</taxon>
        <taxon>Rhodobacterales</taxon>
        <taxon>Paracoccaceae</taxon>
        <taxon>Pseudorhodobacter</taxon>
    </lineage>
</organism>
<evidence type="ECO:0000313" key="2">
    <source>
        <dbReference type="EMBL" id="SEN45283.1"/>
    </source>
</evidence>
<proteinExistence type="predicted"/>
<dbReference type="RefSeq" id="WP_050520929.1">
    <property type="nucleotide sequence ID" value="NZ_FOCO01000014.1"/>
</dbReference>
<keyword evidence="3" id="KW-1185">Reference proteome</keyword>
<dbReference type="STRING" id="1077947.SAMN05216227_101465"/>
<reference evidence="2 3" key="1">
    <citation type="submission" date="2016-10" db="EMBL/GenBank/DDBJ databases">
        <authorList>
            <person name="de Groot N.N."/>
        </authorList>
    </citation>
    <scope>NUCLEOTIDE SEQUENCE [LARGE SCALE GENOMIC DNA]</scope>
    <source>
        <strain evidence="2 3">CGMCC 1.10836</strain>
    </source>
</reference>
<keyword evidence="1" id="KW-0472">Membrane</keyword>
<dbReference type="AlphaFoldDB" id="A0A1H8GMS8"/>
<feature type="transmembrane region" description="Helical" evidence="1">
    <location>
        <begin position="20"/>
        <end position="40"/>
    </location>
</feature>
<dbReference type="InterPro" id="IPR045519">
    <property type="entry name" value="DUF6476"/>
</dbReference>
<gene>
    <name evidence="2" type="ORF">SAMN05216227_101465</name>
</gene>
<accession>A0A1H8GMS8</accession>
<keyword evidence="1" id="KW-0812">Transmembrane</keyword>
<evidence type="ECO:0000313" key="3">
    <source>
        <dbReference type="Proteomes" id="UP000183002"/>
    </source>
</evidence>
<sequence length="105" mass="10918">MEQAPAPEGLPPSLRFLKGLVTVLTLTMIVGVITVVGVLVTRMPQSFASAPVGPTLPAAIVLPEGARAQAVTFGAGWVAVVTQNDRILIYSTAGALRQEVTLLPQ</sequence>
<dbReference type="OrthoDB" id="7872651at2"/>
<name>A0A1H8GMS8_9RHOB</name>
<dbReference type="Proteomes" id="UP000183002">
    <property type="component" value="Unassembled WGS sequence"/>
</dbReference>
<dbReference type="EMBL" id="FOCO01000014">
    <property type="protein sequence ID" value="SEN45283.1"/>
    <property type="molecule type" value="Genomic_DNA"/>
</dbReference>
<dbReference type="Pfam" id="PF20082">
    <property type="entry name" value="DUF6476"/>
    <property type="match status" value="1"/>
</dbReference>
<evidence type="ECO:0000256" key="1">
    <source>
        <dbReference type="SAM" id="Phobius"/>
    </source>
</evidence>
<keyword evidence="1" id="KW-1133">Transmembrane helix</keyword>
<protein>
    <submittedName>
        <fullName evidence="2">Uncharacterized protein</fullName>
    </submittedName>
</protein>